<comment type="caution">
    <text evidence="2">The sequence shown here is derived from an EMBL/GenBank/DDBJ whole genome shotgun (WGS) entry which is preliminary data.</text>
</comment>
<organism evidence="2 3">
    <name type="scientific">Macrostomum lignano</name>
    <dbReference type="NCBI Taxonomy" id="282301"/>
    <lineage>
        <taxon>Eukaryota</taxon>
        <taxon>Metazoa</taxon>
        <taxon>Spiralia</taxon>
        <taxon>Lophotrochozoa</taxon>
        <taxon>Platyhelminthes</taxon>
        <taxon>Rhabditophora</taxon>
        <taxon>Macrostomorpha</taxon>
        <taxon>Macrostomida</taxon>
        <taxon>Macrostomidae</taxon>
        <taxon>Macrostomum</taxon>
    </lineage>
</organism>
<protein>
    <submittedName>
        <fullName evidence="2">Uncharacterized protein</fullName>
    </submittedName>
</protein>
<feature type="region of interest" description="Disordered" evidence="1">
    <location>
        <begin position="1"/>
        <end position="58"/>
    </location>
</feature>
<reference evidence="2 3" key="1">
    <citation type="submission" date="2017-06" db="EMBL/GenBank/DDBJ databases">
        <title>A platform for efficient transgenesis in Macrostomum lignano, a flatworm model organism for stem cell research.</title>
        <authorList>
            <person name="Berezikov E."/>
        </authorList>
    </citation>
    <scope>NUCLEOTIDE SEQUENCE [LARGE SCALE GENOMIC DNA]</scope>
    <source>
        <strain evidence="2">DV1</strain>
        <tissue evidence="2">Whole organism</tissue>
    </source>
</reference>
<feature type="compositionally biased region" description="Acidic residues" evidence="1">
    <location>
        <begin position="48"/>
        <end position="58"/>
    </location>
</feature>
<keyword evidence="3" id="KW-1185">Reference proteome</keyword>
<dbReference type="AlphaFoldDB" id="A0A267E657"/>
<feature type="compositionally biased region" description="Pro residues" evidence="1">
    <location>
        <begin position="19"/>
        <end position="32"/>
    </location>
</feature>
<sequence>MQGERQDEPAVDAEATQQQPPPTPPRPPPPQEPIWLRRLNSKSSAGNDIDDRDEEELDSLTHLAAPRILRRQDSAGLCGSVAMATGAGHPPCLRSDSTDSIGPELLTFRPIQAMPLTPPGRPAEEAEKTIRQPRPLPAAALESSVAGQPSSQDVKDGGRFQFTVDAVAGSSEEFEQVDKDEQS</sequence>
<name>A0A267E657_9PLAT</name>
<accession>A0A267E657</accession>
<feature type="region of interest" description="Disordered" evidence="1">
    <location>
        <begin position="110"/>
        <end position="159"/>
    </location>
</feature>
<gene>
    <name evidence="2" type="ORF">BOX15_Mlig011723g1</name>
</gene>
<dbReference type="EMBL" id="NIVC01002560">
    <property type="protein sequence ID" value="PAA56896.1"/>
    <property type="molecule type" value="Genomic_DNA"/>
</dbReference>
<evidence type="ECO:0000256" key="1">
    <source>
        <dbReference type="SAM" id="MobiDB-lite"/>
    </source>
</evidence>
<dbReference type="Proteomes" id="UP000215902">
    <property type="component" value="Unassembled WGS sequence"/>
</dbReference>
<proteinExistence type="predicted"/>
<evidence type="ECO:0000313" key="2">
    <source>
        <dbReference type="EMBL" id="PAA56896.1"/>
    </source>
</evidence>
<evidence type="ECO:0000313" key="3">
    <source>
        <dbReference type="Proteomes" id="UP000215902"/>
    </source>
</evidence>